<gene>
    <name evidence="1" type="ORF">IQ249_10885</name>
</gene>
<protein>
    <submittedName>
        <fullName evidence="1">XisI protein</fullName>
    </submittedName>
</protein>
<comment type="caution">
    <text evidence="1">The sequence shown here is derived from an EMBL/GenBank/DDBJ whole genome shotgun (WGS) entry which is preliminary data.</text>
</comment>
<dbReference type="Proteomes" id="UP000654482">
    <property type="component" value="Unassembled WGS sequence"/>
</dbReference>
<dbReference type="Pfam" id="PF08869">
    <property type="entry name" value="XisI"/>
    <property type="match status" value="1"/>
</dbReference>
<dbReference type="EMBL" id="JADEWZ010000014">
    <property type="protein sequence ID" value="MBE9116404.1"/>
    <property type="molecule type" value="Genomic_DNA"/>
</dbReference>
<organism evidence="1 2">
    <name type="scientific">Lusitaniella coriacea LEGE 07157</name>
    <dbReference type="NCBI Taxonomy" id="945747"/>
    <lineage>
        <taxon>Bacteria</taxon>
        <taxon>Bacillati</taxon>
        <taxon>Cyanobacteriota</taxon>
        <taxon>Cyanophyceae</taxon>
        <taxon>Spirulinales</taxon>
        <taxon>Lusitaniellaceae</taxon>
        <taxon>Lusitaniella</taxon>
    </lineage>
</organism>
<sequence length="112" mass="12456">MDCSLSYATILKQTVQKATIAQPRLQAIQLYPVCDADSGHFLILATGWDKQQWIDSILFHARLVNDRVLIEQDNFEEGLTHALIAAGINAEHIVTSLEPHGNSSQTEWVDAV</sequence>
<name>A0A8J7J2L1_9CYAN</name>
<dbReference type="InterPro" id="IPR035943">
    <property type="entry name" value="XisI-like_sf"/>
</dbReference>
<dbReference type="RefSeq" id="WP_194029500.1">
    <property type="nucleotide sequence ID" value="NZ_JADEWZ010000014.1"/>
</dbReference>
<dbReference type="SUPFAM" id="SSF143847">
    <property type="entry name" value="XisI-like"/>
    <property type="match status" value="1"/>
</dbReference>
<keyword evidence="2" id="KW-1185">Reference proteome</keyword>
<reference evidence="1" key="1">
    <citation type="submission" date="2020-10" db="EMBL/GenBank/DDBJ databases">
        <authorList>
            <person name="Castelo-Branco R."/>
            <person name="Eusebio N."/>
            <person name="Adriana R."/>
            <person name="Vieira A."/>
            <person name="Brugerolle De Fraissinette N."/>
            <person name="Rezende De Castro R."/>
            <person name="Schneider M.P."/>
            <person name="Vasconcelos V."/>
            <person name="Leao P.N."/>
        </authorList>
    </citation>
    <scope>NUCLEOTIDE SEQUENCE</scope>
    <source>
        <strain evidence="1">LEGE 07157</strain>
    </source>
</reference>
<accession>A0A8J7J2L1</accession>
<dbReference type="Gene3D" id="3.30.310.110">
    <property type="entry name" value="XisI-like"/>
    <property type="match status" value="1"/>
</dbReference>
<dbReference type="AlphaFoldDB" id="A0A8J7J2L1"/>
<evidence type="ECO:0000313" key="1">
    <source>
        <dbReference type="EMBL" id="MBE9116404.1"/>
    </source>
</evidence>
<dbReference type="InterPro" id="IPR014968">
    <property type="entry name" value="XisI"/>
</dbReference>
<proteinExistence type="predicted"/>
<evidence type="ECO:0000313" key="2">
    <source>
        <dbReference type="Proteomes" id="UP000654482"/>
    </source>
</evidence>